<name>A0A0F7LJM3_9GAMM</name>
<dbReference type="PATRIC" id="fig|230089.6.peg.1214"/>
<proteinExistence type="predicted"/>
<dbReference type="KEGG" id="ptt:VY86_05400"/>
<protein>
    <submittedName>
        <fullName evidence="1">Uncharacterized protein</fullName>
    </submittedName>
</protein>
<gene>
    <name evidence="1" type="ORF">VY86_05400</name>
</gene>
<dbReference type="Proteomes" id="UP000034866">
    <property type="component" value="Chromosome"/>
</dbReference>
<dbReference type="EMBL" id="CP011104">
    <property type="protein sequence ID" value="AKH62850.1"/>
    <property type="molecule type" value="Genomic_DNA"/>
</dbReference>
<evidence type="ECO:0000313" key="2">
    <source>
        <dbReference type="Proteomes" id="UP000034866"/>
    </source>
</evidence>
<dbReference type="AlphaFoldDB" id="A0A0F7LJM3"/>
<sequence length="86" mass="9817">MITGIKATLSSELTNTWYATDLIDIFKPEKNDRRKDMKNNKYILLTNTARNIVTARKKSEEIQIARILNRAVSPPITTKTNILAVK</sequence>
<reference evidence="1 2" key="1">
    <citation type="journal article" date="2015" name="J. Biotechnol.">
        <title>Complete genome sequence of Photorhabdus temperata subsp. thracensis 39-8(T), an entomopathogenic bacterium for the improved commercial bioinsecticide.</title>
        <authorList>
            <person name="Kwak Y."/>
            <person name="Shin J.H."/>
        </authorList>
    </citation>
    <scope>NUCLEOTIDE SEQUENCE [LARGE SCALE GENOMIC DNA]</scope>
    <source>
        <strain evidence="1 2">DSM 15199</strain>
    </source>
</reference>
<reference evidence="2" key="2">
    <citation type="submission" date="2015-03" db="EMBL/GenBank/DDBJ databases">
        <title>Genome sequence of Azospirillum thiophilum strain DSM 21654T.</title>
        <authorList>
            <person name="Kwak Y."/>
            <person name="Shin J.-H."/>
        </authorList>
    </citation>
    <scope>NUCLEOTIDE SEQUENCE [LARGE SCALE GENOMIC DNA]</scope>
    <source>
        <strain evidence="2">DSM 15199</strain>
    </source>
</reference>
<accession>A0A0F7LJM3</accession>
<organism evidence="1 2">
    <name type="scientific">Photorhabdus thracensis</name>
    <dbReference type="NCBI Taxonomy" id="230089"/>
    <lineage>
        <taxon>Bacteria</taxon>
        <taxon>Pseudomonadati</taxon>
        <taxon>Pseudomonadota</taxon>
        <taxon>Gammaproteobacteria</taxon>
        <taxon>Enterobacterales</taxon>
        <taxon>Morganellaceae</taxon>
        <taxon>Photorhabdus</taxon>
    </lineage>
</organism>
<keyword evidence="2" id="KW-1185">Reference proteome</keyword>
<evidence type="ECO:0000313" key="1">
    <source>
        <dbReference type="EMBL" id="AKH62850.1"/>
    </source>
</evidence>